<comment type="catalytic activity">
    <reaction evidence="9 10">
        <text>Release of signal peptides from bacterial membrane prolipoproteins. Hydrolyzes -Xaa-Yaa-Zaa-|-(S,diacylglyceryl)Cys-, in which Xaa is hydrophobic (preferably Leu), and Yaa (Ala or Ser) and Zaa (Gly or Ala) have small, neutral side chains.</text>
        <dbReference type="EC" id="3.4.23.36"/>
    </reaction>
</comment>
<evidence type="ECO:0000256" key="2">
    <source>
        <dbReference type="ARBA" id="ARBA00022475"/>
    </source>
</evidence>
<evidence type="ECO:0000256" key="3">
    <source>
        <dbReference type="ARBA" id="ARBA00022670"/>
    </source>
</evidence>
<dbReference type="HAMAP" id="MF_00161">
    <property type="entry name" value="LspA"/>
    <property type="match status" value="1"/>
</dbReference>
<sequence>MSAVPARPADARARGRCRARASLLVTALALAAVDLVVKAAAVAGLSGGQTVDLGPVNLRLYYNPGVAFSMGATLPSWVIITGTGLVIAGLLWYLWSSVPTLTALSRAGGTVLLGGALGNFLDRLDGTGVVDYLHTTWFPTFNLADVFVTSGVIALALGTMWRPTPDPTPKP</sequence>
<dbReference type="GO" id="GO:0004190">
    <property type="term" value="F:aspartic-type endopeptidase activity"/>
    <property type="evidence" value="ECO:0007669"/>
    <property type="project" value="UniProtKB-UniRule"/>
</dbReference>
<dbReference type="InterPro" id="IPR001872">
    <property type="entry name" value="Peptidase_A8"/>
</dbReference>
<feature type="active site" evidence="9">
    <location>
        <position position="145"/>
    </location>
</feature>
<dbReference type="EC" id="3.4.23.36" evidence="9"/>
<gene>
    <name evidence="9" type="primary">lspA</name>
    <name evidence="12" type="ORF">SAMN04487966_10538</name>
</gene>
<accession>A0A1I7MLQ0</accession>
<dbReference type="GO" id="GO:0005886">
    <property type="term" value="C:plasma membrane"/>
    <property type="evidence" value="ECO:0007669"/>
    <property type="project" value="UniProtKB-SubCell"/>
</dbReference>
<feature type="transmembrane region" description="Helical" evidence="9">
    <location>
        <begin position="66"/>
        <end position="94"/>
    </location>
</feature>
<dbReference type="PANTHER" id="PTHR33695">
    <property type="entry name" value="LIPOPROTEIN SIGNAL PEPTIDASE"/>
    <property type="match status" value="1"/>
</dbReference>
<dbReference type="Proteomes" id="UP000198881">
    <property type="component" value="Unassembled WGS sequence"/>
</dbReference>
<organism evidence="12 13">
    <name type="scientific">Micrococcus terreus</name>
    <dbReference type="NCBI Taxonomy" id="574650"/>
    <lineage>
        <taxon>Bacteria</taxon>
        <taxon>Bacillati</taxon>
        <taxon>Actinomycetota</taxon>
        <taxon>Actinomycetes</taxon>
        <taxon>Micrococcales</taxon>
        <taxon>Micrococcaceae</taxon>
        <taxon>Micrococcus</taxon>
    </lineage>
</organism>
<keyword evidence="3 9" id="KW-0645">Protease</keyword>
<dbReference type="AlphaFoldDB" id="A0A1I7MLQ0"/>
<feature type="transmembrane region" description="Helical" evidence="9">
    <location>
        <begin position="141"/>
        <end position="161"/>
    </location>
</feature>
<comment type="similarity">
    <text evidence="1 9 11">Belongs to the peptidase A8 family.</text>
</comment>
<dbReference type="NCBIfam" id="TIGR00077">
    <property type="entry name" value="lspA"/>
    <property type="match status" value="1"/>
</dbReference>
<keyword evidence="13" id="KW-1185">Reference proteome</keyword>
<comment type="pathway">
    <text evidence="9">Protein modification; lipoprotein biosynthesis (signal peptide cleavage).</text>
</comment>
<dbReference type="PROSITE" id="PS00855">
    <property type="entry name" value="SPASE_II"/>
    <property type="match status" value="1"/>
</dbReference>
<evidence type="ECO:0000256" key="7">
    <source>
        <dbReference type="ARBA" id="ARBA00022989"/>
    </source>
</evidence>
<evidence type="ECO:0000256" key="11">
    <source>
        <dbReference type="RuleBase" id="RU004181"/>
    </source>
</evidence>
<keyword evidence="7 9" id="KW-1133">Transmembrane helix</keyword>
<comment type="function">
    <text evidence="9 10">This protein specifically catalyzes the removal of signal peptides from prolipoproteins.</text>
</comment>
<protein>
    <recommendedName>
        <fullName evidence="9">Lipoprotein signal peptidase</fullName>
        <ecNumber evidence="9">3.4.23.36</ecNumber>
    </recommendedName>
    <alternativeName>
        <fullName evidence="9">Prolipoprotein signal peptidase</fullName>
    </alternativeName>
    <alternativeName>
        <fullName evidence="9">Signal peptidase II</fullName>
        <shortName evidence="9">SPase II</shortName>
    </alternativeName>
</protein>
<comment type="subcellular location">
    <subcellularLocation>
        <location evidence="9">Cell membrane</location>
        <topology evidence="9">Multi-pass membrane protein</topology>
    </subcellularLocation>
</comment>
<dbReference type="STRING" id="574650.SAMN04487966_10538"/>
<evidence type="ECO:0000256" key="5">
    <source>
        <dbReference type="ARBA" id="ARBA00022750"/>
    </source>
</evidence>
<dbReference type="RefSeq" id="WP_091697109.1">
    <property type="nucleotide sequence ID" value="NZ_FPCG01000005.1"/>
</dbReference>
<evidence type="ECO:0000256" key="9">
    <source>
        <dbReference type="HAMAP-Rule" id="MF_00161"/>
    </source>
</evidence>
<dbReference type="UniPathway" id="UPA00665"/>
<feature type="transmembrane region" description="Helical" evidence="9">
    <location>
        <begin position="101"/>
        <end position="121"/>
    </location>
</feature>
<evidence type="ECO:0000256" key="4">
    <source>
        <dbReference type="ARBA" id="ARBA00022692"/>
    </source>
</evidence>
<dbReference type="EMBL" id="FPCG01000005">
    <property type="protein sequence ID" value="SFV22832.1"/>
    <property type="molecule type" value="Genomic_DNA"/>
</dbReference>
<evidence type="ECO:0000313" key="13">
    <source>
        <dbReference type="Proteomes" id="UP000198881"/>
    </source>
</evidence>
<evidence type="ECO:0000256" key="10">
    <source>
        <dbReference type="RuleBase" id="RU000594"/>
    </source>
</evidence>
<feature type="active site" evidence="9">
    <location>
        <position position="131"/>
    </location>
</feature>
<dbReference type="PRINTS" id="PR00781">
    <property type="entry name" value="LIPOSIGPTASE"/>
</dbReference>
<evidence type="ECO:0000256" key="1">
    <source>
        <dbReference type="ARBA" id="ARBA00006139"/>
    </source>
</evidence>
<dbReference type="PANTHER" id="PTHR33695:SF1">
    <property type="entry name" value="LIPOPROTEIN SIGNAL PEPTIDASE"/>
    <property type="match status" value="1"/>
</dbReference>
<dbReference type="OrthoDB" id="4308908at2"/>
<keyword evidence="8 9" id="KW-0472">Membrane</keyword>
<dbReference type="NCBIfam" id="NF011362">
    <property type="entry name" value="PRK14781.1"/>
    <property type="match status" value="1"/>
</dbReference>
<dbReference type="GO" id="GO:0006508">
    <property type="term" value="P:proteolysis"/>
    <property type="evidence" value="ECO:0007669"/>
    <property type="project" value="UniProtKB-KW"/>
</dbReference>
<keyword evidence="6 9" id="KW-0378">Hydrolase</keyword>
<evidence type="ECO:0000256" key="8">
    <source>
        <dbReference type="ARBA" id="ARBA00023136"/>
    </source>
</evidence>
<evidence type="ECO:0000256" key="6">
    <source>
        <dbReference type="ARBA" id="ARBA00022801"/>
    </source>
</evidence>
<reference evidence="12 13" key="1">
    <citation type="submission" date="2016-10" db="EMBL/GenBank/DDBJ databases">
        <authorList>
            <person name="de Groot N.N."/>
        </authorList>
    </citation>
    <scope>NUCLEOTIDE SEQUENCE [LARGE SCALE GENOMIC DNA]</scope>
    <source>
        <strain evidence="12 13">CGMCC 1.7054</strain>
    </source>
</reference>
<name>A0A1I7MLQ0_9MICC</name>
<evidence type="ECO:0000313" key="12">
    <source>
        <dbReference type="EMBL" id="SFV22832.1"/>
    </source>
</evidence>
<dbReference type="Pfam" id="PF01252">
    <property type="entry name" value="Peptidase_A8"/>
    <property type="match status" value="1"/>
</dbReference>
<feature type="transmembrane region" description="Helical" evidence="9">
    <location>
        <begin position="21"/>
        <end position="46"/>
    </location>
</feature>
<keyword evidence="5 9" id="KW-0064">Aspartyl protease</keyword>
<keyword evidence="2 9" id="KW-1003">Cell membrane</keyword>
<proteinExistence type="inferred from homology"/>
<keyword evidence="4 9" id="KW-0812">Transmembrane</keyword>